<sequence length="825" mass="94140">MLFEKLKTEAQYTLCSIPFMDKYVSGCILLLKCFIKFFSLLFGYYYFNLFILFEINFDMNKYELTTVLTYFQNLYSVEMSEKSEECSDSDSEWVKDLELAVAADCDFNTVRLLAENRPLSDKLRSSAWQILLGVSHKPDPFIGHEELFNLLEQHEIRSACIKISEMFGNSESDRLALVSNLESVITLYCKNQNVCFTNDNGWTDILQLLTTLRLSKSELYRVFFTITTKYIPKDCSSNGKVFDLFRLLLLYHEPELSAFLDSVKISPEDYSKKWFNSLFTSSCKLNVALKILDIYLQQADPFQVFFMALILLVNYKNQILSMKGKSKSYIAEAIAALPYQLQVEDIEDFYQIMQYYCNRTPQSFRRDFHGPLFGSNFTEVIQPAFLPTLCLPISAQELLPLVVGYRNQGIQLAVIDTRPSNQFSNGHISGAYHLDTSQLLTDPPQFEDLAADMERKIESVFPDAHWCFFSSGLEEDDSICYMCISYFLKRGKRYICMASGGYQVLHHLLKDHLVSYLESHDSKQCLICKKNNSAATTTTDATSTTAATATASIPSAYIEEMSIVSKLDNFENAASSYSASVLKRLKNALKKSEKENEKQNAHVKASDRYGQPYRGKASVFSIAEGDSSEDESDDEFGERVSEKEIVVLEEALKNCDVLNYFECQQVEKDGKHFQTYLVVKEDALLVLRVAACKEGEAYIMAKHPLDAIHKITSGRMFPELLTFTFFSSENDASQNSPYIVERYIVPKSGDCAKSVKQAILNSCTDIIVVFSSKLVSACLFDIGSIFFSRFFIAFTFLLISRSEVNAFYWFLRTFQSILKIAFFKL</sequence>
<keyword evidence="5" id="KW-1133">Transmembrane helix</keyword>
<organism evidence="8 9">
    <name type="scientific">Trichinella pseudospiralis</name>
    <name type="common">Parasitic roundworm</name>
    <dbReference type="NCBI Taxonomy" id="6337"/>
    <lineage>
        <taxon>Eukaryota</taxon>
        <taxon>Metazoa</taxon>
        <taxon>Ecdysozoa</taxon>
        <taxon>Nematoda</taxon>
        <taxon>Enoplea</taxon>
        <taxon>Dorylaimia</taxon>
        <taxon>Trichinellida</taxon>
        <taxon>Trichinellidae</taxon>
        <taxon>Trichinella</taxon>
    </lineage>
</organism>
<gene>
    <name evidence="8" type="primary">TBC1D23</name>
    <name evidence="8" type="ORF">T4B_12681</name>
</gene>
<evidence type="ECO:0000256" key="2">
    <source>
        <dbReference type="ARBA" id="ARBA00014207"/>
    </source>
</evidence>
<evidence type="ECO:0000313" key="9">
    <source>
        <dbReference type="Proteomes" id="UP000054805"/>
    </source>
</evidence>
<proteinExistence type="predicted"/>
<dbReference type="GO" id="GO:0042147">
    <property type="term" value="P:retrograde transport, endosome to Golgi"/>
    <property type="evidence" value="ECO:0007669"/>
    <property type="project" value="InterPro"/>
</dbReference>
<evidence type="ECO:0000313" key="8">
    <source>
        <dbReference type="EMBL" id="KRZ32395.1"/>
    </source>
</evidence>
<protein>
    <recommendedName>
        <fullName evidence="2">TBC1 domain family member 23</fullName>
    </recommendedName>
</protein>
<dbReference type="Pfam" id="PF00581">
    <property type="entry name" value="Rhodanese"/>
    <property type="match status" value="1"/>
</dbReference>
<evidence type="ECO:0000259" key="7">
    <source>
        <dbReference type="PROSITE" id="PS50206"/>
    </source>
</evidence>
<evidence type="ECO:0000256" key="5">
    <source>
        <dbReference type="SAM" id="Phobius"/>
    </source>
</evidence>
<dbReference type="Gene3D" id="3.40.250.10">
    <property type="entry name" value="Rhodanese-like domain"/>
    <property type="match status" value="1"/>
</dbReference>
<keyword evidence="4" id="KW-0333">Golgi apparatus</keyword>
<dbReference type="CDD" id="cd20788">
    <property type="entry name" value="TBC1D23_C-like"/>
    <property type="match status" value="1"/>
</dbReference>
<comment type="subcellular location">
    <subcellularLocation>
        <location evidence="1">Golgi apparatus</location>
        <location evidence="1">trans-Golgi network</location>
    </subcellularLocation>
</comment>
<dbReference type="PANTHER" id="PTHR13297">
    <property type="entry name" value="TBC1 DOMAIN FAMILY MEMBER 23-RELATED"/>
    <property type="match status" value="1"/>
</dbReference>
<dbReference type="PROSITE" id="PS50206">
    <property type="entry name" value="RHODANESE_3"/>
    <property type="match status" value="1"/>
</dbReference>
<dbReference type="InterPro" id="IPR001763">
    <property type="entry name" value="Rhodanese-like_dom"/>
</dbReference>
<dbReference type="Pfam" id="PF00566">
    <property type="entry name" value="RabGAP-TBC"/>
    <property type="match status" value="1"/>
</dbReference>
<evidence type="ECO:0000256" key="1">
    <source>
        <dbReference type="ARBA" id="ARBA00004601"/>
    </source>
</evidence>
<dbReference type="SUPFAM" id="SSF47923">
    <property type="entry name" value="Ypt/Rab-GAP domain of gyp1p"/>
    <property type="match status" value="1"/>
</dbReference>
<dbReference type="GO" id="GO:0005802">
    <property type="term" value="C:trans-Golgi network"/>
    <property type="evidence" value="ECO:0007669"/>
    <property type="project" value="TreeGrafter"/>
</dbReference>
<dbReference type="AlphaFoldDB" id="A0A0V1JBM3"/>
<feature type="domain" description="Rhodanese" evidence="7">
    <location>
        <begin position="408"/>
        <end position="461"/>
    </location>
</feature>
<feature type="domain" description="Rab-GAP TBC" evidence="6">
    <location>
        <begin position="118"/>
        <end position="299"/>
    </location>
</feature>
<keyword evidence="5" id="KW-0812">Transmembrane</keyword>
<dbReference type="PANTHER" id="PTHR13297:SF5">
    <property type="entry name" value="TBC1 DOMAIN FAMILY MEMBER 23"/>
    <property type="match status" value="1"/>
</dbReference>
<evidence type="ECO:0000256" key="4">
    <source>
        <dbReference type="ARBA" id="ARBA00023034"/>
    </source>
</evidence>
<dbReference type="GO" id="GO:0099041">
    <property type="term" value="P:vesicle tethering to Golgi"/>
    <property type="evidence" value="ECO:0007669"/>
    <property type="project" value="TreeGrafter"/>
</dbReference>
<keyword evidence="9" id="KW-1185">Reference proteome</keyword>
<keyword evidence="3" id="KW-0217">Developmental protein</keyword>
<dbReference type="Proteomes" id="UP000054805">
    <property type="component" value="Unassembled WGS sequence"/>
</dbReference>
<accession>A0A0V1JBM3</accession>
<dbReference type="InterPro" id="IPR039755">
    <property type="entry name" value="TBC1D23"/>
</dbReference>
<dbReference type="InterPro" id="IPR000195">
    <property type="entry name" value="Rab-GAP-TBC_dom"/>
</dbReference>
<dbReference type="EMBL" id="JYDS01000016">
    <property type="protein sequence ID" value="KRZ32395.1"/>
    <property type="molecule type" value="Genomic_DNA"/>
</dbReference>
<dbReference type="SUPFAM" id="SSF52821">
    <property type="entry name" value="Rhodanese/Cell cycle control phosphatase"/>
    <property type="match status" value="1"/>
</dbReference>
<dbReference type="InterPro" id="IPR036873">
    <property type="entry name" value="Rhodanese-like_dom_sf"/>
</dbReference>
<dbReference type="PROSITE" id="PS50086">
    <property type="entry name" value="TBC_RABGAP"/>
    <property type="match status" value="1"/>
</dbReference>
<dbReference type="InterPro" id="IPR035969">
    <property type="entry name" value="Rab-GAP_TBC_sf"/>
</dbReference>
<feature type="transmembrane region" description="Helical" evidence="5">
    <location>
        <begin position="23"/>
        <end position="47"/>
    </location>
</feature>
<name>A0A0V1JBM3_TRIPS</name>
<keyword evidence="5" id="KW-0472">Membrane</keyword>
<dbReference type="GO" id="GO:0005829">
    <property type="term" value="C:cytosol"/>
    <property type="evidence" value="ECO:0007669"/>
    <property type="project" value="GOC"/>
</dbReference>
<dbReference type="Pfam" id="PF19430">
    <property type="entry name" value="TBC1D23_C"/>
    <property type="match status" value="1"/>
</dbReference>
<dbReference type="Gene3D" id="1.10.472.80">
    <property type="entry name" value="Ypt/Rab-GAP domain of gyp1p, domain 3"/>
    <property type="match status" value="1"/>
</dbReference>
<evidence type="ECO:0000259" key="6">
    <source>
        <dbReference type="PROSITE" id="PS50086"/>
    </source>
</evidence>
<comment type="caution">
    <text evidence="8">The sequence shown here is derived from an EMBL/GenBank/DDBJ whole genome shotgun (WGS) entry which is preliminary data.</text>
</comment>
<reference evidence="8 9" key="1">
    <citation type="submission" date="2015-01" db="EMBL/GenBank/DDBJ databases">
        <title>Evolution of Trichinella species and genotypes.</title>
        <authorList>
            <person name="Korhonen P.K."/>
            <person name="Edoardo P."/>
            <person name="Giuseppe L.R."/>
            <person name="Gasser R.B."/>
        </authorList>
    </citation>
    <scope>NUCLEOTIDE SEQUENCE [LARGE SCALE GENOMIC DNA]</scope>
    <source>
        <strain evidence="8">ISS588</strain>
    </source>
</reference>
<dbReference type="InterPro" id="IPR045799">
    <property type="entry name" value="TBC1D23_C"/>
</dbReference>
<evidence type="ECO:0000256" key="3">
    <source>
        <dbReference type="ARBA" id="ARBA00022473"/>
    </source>
</evidence>